<dbReference type="InterPro" id="IPR009936">
    <property type="entry name" value="DUF1468"/>
</dbReference>
<evidence type="ECO:0000313" key="4">
    <source>
        <dbReference type="Proteomes" id="UP001269375"/>
    </source>
</evidence>
<gene>
    <name evidence="3" type="ORF">QC825_07635</name>
</gene>
<evidence type="ECO:0000313" key="3">
    <source>
        <dbReference type="EMBL" id="MDR5895937.1"/>
    </source>
</evidence>
<dbReference type="Pfam" id="PF07331">
    <property type="entry name" value="TctB"/>
    <property type="match status" value="1"/>
</dbReference>
<evidence type="ECO:0000256" key="1">
    <source>
        <dbReference type="SAM" id="Phobius"/>
    </source>
</evidence>
<dbReference type="EMBL" id="JARWAO010000003">
    <property type="protein sequence ID" value="MDR5895937.1"/>
    <property type="molecule type" value="Genomic_DNA"/>
</dbReference>
<comment type="caution">
    <text evidence="3">The sequence shown here is derived from an EMBL/GenBank/DDBJ whole genome shotgun (WGS) entry which is preliminary data.</text>
</comment>
<feature type="transmembrane region" description="Helical" evidence="1">
    <location>
        <begin position="116"/>
        <end position="135"/>
    </location>
</feature>
<dbReference type="RefSeq" id="WP_251589860.1">
    <property type="nucleotide sequence ID" value="NZ_JAMLJI010000001.1"/>
</dbReference>
<feature type="transmembrane region" description="Helical" evidence="1">
    <location>
        <begin position="36"/>
        <end position="56"/>
    </location>
</feature>
<feature type="domain" description="DUF1468" evidence="2">
    <location>
        <begin position="7"/>
        <end position="140"/>
    </location>
</feature>
<protein>
    <submittedName>
        <fullName evidence="3">Tripartite tricarboxylate transporter TctB family protein</fullName>
    </submittedName>
</protein>
<keyword evidence="1" id="KW-1133">Transmembrane helix</keyword>
<name>A0ABU1GWL2_9GAMM</name>
<evidence type="ECO:0000259" key="2">
    <source>
        <dbReference type="Pfam" id="PF07331"/>
    </source>
</evidence>
<keyword evidence="1" id="KW-0472">Membrane</keyword>
<proteinExistence type="predicted"/>
<dbReference type="Proteomes" id="UP001269375">
    <property type="component" value="Unassembled WGS sequence"/>
</dbReference>
<sequence length="147" mass="15816">MHINDRLFGVVFLLLAVAYGWQAQQFPEPLGGSESIGPSTFPTLLAVVLGLGSLYMMIRPDPDSGWPVGKTLFELIGVVVILVVYTALLESVGFIIMTTLAVGLLSWRMHAPPLKAFLTGLISAVVAFVLFNYGLELTLPNGILELG</sequence>
<reference evidence="3 4" key="1">
    <citation type="submission" date="2023-04" db="EMBL/GenBank/DDBJ databases">
        <title>A long-awaited taxogenomic arrangement of the family Halomonadaceae.</title>
        <authorList>
            <person name="De La Haba R."/>
            <person name="Chuvochina M."/>
            <person name="Wittouck S."/>
            <person name="Arahal D.R."/>
            <person name="Sanchez-Porro C."/>
            <person name="Hugenholtz P."/>
            <person name="Ventosa A."/>
        </authorList>
    </citation>
    <scope>NUCLEOTIDE SEQUENCE [LARGE SCALE GENOMIC DNA]</scope>
    <source>
        <strain evidence="3 4">DSM 22428</strain>
    </source>
</reference>
<keyword evidence="4" id="KW-1185">Reference proteome</keyword>
<keyword evidence="1" id="KW-0812">Transmembrane</keyword>
<organism evidence="3 4">
    <name type="scientific">Larsenimonas suaedae</name>
    <dbReference type="NCBI Taxonomy" id="1851019"/>
    <lineage>
        <taxon>Bacteria</taxon>
        <taxon>Pseudomonadati</taxon>
        <taxon>Pseudomonadota</taxon>
        <taxon>Gammaproteobacteria</taxon>
        <taxon>Oceanospirillales</taxon>
        <taxon>Halomonadaceae</taxon>
        <taxon>Larsenimonas</taxon>
    </lineage>
</organism>
<accession>A0ABU1GWL2</accession>